<reference evidence="2" key="1">
    <citation type="submission" date="2019-04" db="EMBL/GenBank/DDBJ databases">
        <title>Friends and foes A comparative genomics studyof 23 Aspergillus species from section Flavi.</title>
        <authorList>
            <consortium name="DOE Joint Genome Institute"/>
            <person name="Kjaerbolling I."/>
            <person name="Vesth T."/>
            <person name="Frisvad J.C."/>
            <person name="Nybo J.L."/>
            <person name="Theobald S."/>
            <person name="Kildgaard S."/>
            <person name="Isbrandt T."/>
            <person name="Kuo A."/>
            <person name="Sato A."/>
            <person name="Lyhne E.K."/>
            <person name="Kogle M.E."/>
            <person name="Wiebenga A."/>
            <person name="Kun R.S."/>
            <person name="Lubbers R.J."/>
            <person name="Makela M.R."/>
            <person name="Barry K."/>
            <person name="Chovatia M."/>
            <person name="Clum A."/>
            <person name="Daum C."/>
            <person name="Haridas S."/>
            <person name="He G."/>
            <person name="LaButti K."/>
            <person name="Lipzen A."/>
            <person name="Mondo S."/>
            <person name="Riley R."/>
            <person name="Salamov A."/>
            <person name="Simmons B.A."/>
            <person name="Magnuson J.K."/>
            <person name="Henrissat B."/>
            <person name="Mortensen U.H."/>
            <person name="Larsen T.O."/>
            <person name="Devries R.P."/>
            <person name="Grigoriev I.V."/>
            <person name="Machida M."/>
            <person name="Baker S.E."/>
            <person name="Andersen M.R."/>
        </authorList>
    </citation>
    <scope>NUCLEOTIDE SEQUENCE [LARGE SCALE GENOMIC DNA]</scope>
    <source>
        <strain evidence="2">CBS 130017</strain>
    </source>
</reference>
<accession>A0A5N6WRN4</accession>
<proteinExistence type="predicted"/>
<dbReference type="EMBL" id="ML741844">
    <property type="protein sequence ID" value="KAE8322539.1"/>
    <property type="molecule type" value="Genomic_DNA"/>
</dbReference>
<evidence type="ECO:0000313" key="2">
    <source>
        <dbReference type="Proteomes" id="UP000325945"/>
    </source>
</evidence>
<evidence type="ECO:0000313" key="1">
    <source>
        <dbReference type="EMBL" id="KAE8322539.1"/>
    </source>
</evidence>
<keyword evidence="2" id="KW-1185">Reference proteome</keyword>
<name>A0A5N6WRN4_9EURO</name>
<organism evidence="1 2">
    <name type="scientific">Aspergillus sergii</name>
    <dbReference type="NCBI Taxonomy" id="1034303"/>
    <lineage>
        <taxon>Eukaryota</taxon>
        <taxon>Fungi</taxon>
        <taxon>Dikarya</taxon>
        <taxon>Ascomycota</taxon>
        <taxon>Pezizomycotina</taxon>
        <taxon>Eurotiomycetes</taxon>
        <taxon>Eurotiomycetidae</taxon>
        <taxon>Eurotiales</taxon>
        <taxon>Aspergillaceae</taxon>
        <taxon>Aspergillus</taxon>
        <taxon>Aspergillus subgen. Circumdati</taxon>
    </lineage>
</organism>
<sequence length="182" mass="20712">MKTTLPRAWSKQPSIRISQLPICLGSCLIPKHHRFTFQNTRELNQGPSPQNRTRNIQYAFDPVDNATAKQLSSPFSFLHPENIPLPVFHHANRLVPSSLGVPWPTSFPTTLQSKYWVEVEETTRAYTQELLALRPGKYQAKYIEAIIDGAVSLLVNVVPMGNLTRMKTLTKLYVFFFLNDGD</sequence>
<dbReference type="Proteomes" id="UP000325945">
    <property type="component" value="Unassembled WGS sequence"/>
</dbReference>
<dbReference type="AlphaFoldDB" id="A0A5N6WRN4"/>
<protein>
    <submittedName>
        <fullName evidence="1">Uncharacterized protein</fullName>
    </submittedName>
</protein>
<gene>
    <name evidence="1" type="ORF">BDV39DRAFT_196641</name>
</gene>